<protein>
    <submittedName>
        <fullName evidence="1">Uncharacterized protein</fullName>
    </submittedName>
</protein>
<dbReference type="AlphaFoldDB" id="A0AAP0GA41"/>
<reference evidence="1 2" key="1">
    <citation type="journal article" date="2022" name="Nat. Plants">
        <title>Genomes of leafy and leafless Platanthera orchids illuminate the evolution of mycoheterotrophy.</title>
        <authorList>
            <person name="Li M.H."/>
            <person name="Liu K.W."/>
            <person name="Li Z."/>
            <person name="Lu H.C."/>
            <person name="Ye Q.L."/>
            <person name="Zhang D."/>
            <person name="Wang J.Y."/>
            <person name="Li Y.F."/>
            <person name="Zhong Z.M."/>
            <person name="Liu X."/>
            <person name="Yu X."/>
            <person name="Liu D.K."/>
            <person name="Tu X.D."/>
            <person name="Liu B."/>
            <person name="Hao Y."/>
            <person name="Liao X.Y."/>
            <person name="Jiang Y.T."/>
            <person name="Sun W.H."/>
            <person name="Chen J."/>
            <person name="Chen Y.Q."/>
            <person name="Ai Y."/>
            <person name="Zhai J.W."/>
            <person name="Wu S.S."/>
            <person name="Zhou Z."/>
            <person name="Hsiao Y.Y."/>
            <person name="Wu W.L."/>
            <person name="Chen Y.Y."/>
            <person name="Lin Y.F."/>
            <person name="Hsu J.L."/>
            <person name="Li C.Y."/>
            <person name="Wang Z.W."/>
            <person name="Zhao X."/>
            <person name="Zhong W.Y."/>
            <person name="Ma X.K."/>
            <person name="Ma L."/>
            <person name="Huang J."/>
            <person name="Chen G.Z."/>
            <person name="Huang M.Z."/>
            <person name="Huang L."/>
            <person name="Peng D.H."/>
            <person name="Luo Y.B."/>
            <person name="Zou S.Q."/>
            <person name="Chen S.P."/>
            <person name="Lan S."/>
            <person name="Tsai W.C."/>
            <person name="Van de Peer Y."/>
            <person name="Liu Z.J."/>
        </authorList>
    </citation>
    <scope>NUCLEOTIDE SEQUENCE [LARGE SCALE GENOMIC DNA]</scope>
    <source>
        <strain evidence="1">Lor287</strain>
    </source>
</reference>
<dbReference type="Proteomes" id="UP001418222">
    <property type="component" value="Unassembled WGS sequence"/>
</dbReference>
<accession>A0AAP0GA41</accession>
<gene>
    <name evidence="1" type="ORF">KSP39_PZI006398</name>
</gene>
<sequence length="76" mass="8632">MSKQAPKPENISKFDLVETKRLPFKHSRDEKIVAFSSTTNPFDDFNPSSFPRIATSALASNEMHEDIEEIDALLYS</sequence>
<organism evidence="1 2">
    <name type="scientific">Platanthera zijinensis</name>
    <dbReference type="NCBI Taxonomy" id="2320716"/>
    <lineage>
        <taxon>Eukaryota</taxon>
        <taxon>Viridiplantae</taxon>
        <taxon>Streptophyta</taxon>
        <taxon>Embryophyta</taxon>
        <taxon>Tracheophyta</taxon>
        <taxon>Spermatophyta</taxon>
        <taxon>Magnoliopsida</taxon>
        <taxon>Liliopsida</taxon>
        <taxon>Asparagales</taxon>
        <taxon>Orchidaceae</taxon>
        <taxon>Orchidoideae</taxon>
        <taxon>Orchideae</taxon>
        <taxon>Orchidinae</taxon>
        <taxon>Platanthera</taxon>
    </lineage>
</organism>
<comment type="caution">
    <text evidence="1">The sequence shown here is derived from an EMBL/GenBank/DDBJ whole genome shotgun (WGS) entry which is preliminary data.</text>
</comment>
<name>A0AAP0GA41_9ASPA</name>
<proteinExistence type="predicted"/>
<dbReference type="EMBL" id="JBBWWQ010000005">
    <property type="protein sequence ID" value="KAK8947101.1"/>
    <property type="molecule type" value="Genomic_DNA"/>
</dbReference>
<keyword evidence="2" id="KW-1185">Reference proteome</keyword>
<evidence type="ECO:0000313" key="2">
    <source>
        <dbReference type="Proteomes" id="UP001418222"/>
    </source>
</evidence>
<evidence type="ECO:0000313" key="1">
    <source>
        <dbReference type="EMBL" id="KAK8947101.1"/>
    </source>
</evidence>